<dbReference type="InterPro" id="IPR045085">
    <property type="entry name" value="HLD_clamp_pol_III_gamma_tau"/>
</dbReference>
<keyword evidence="4 11" id="KW-0235">DNA replication</keyword>
<dbReference type="Pfam" id="PF13177">
    <property type="entry name" value="DNA_pol3_delta2"/>
    <property type="match status" value="1"/>
</dbReference>
<keyword evidence="8 11" id="KW-0067">ATP-binding</keyword>
<keyword evidence="6 11" id="KW-0547">Nucleotide-binding</keyword>
<dbReference type="InterPro" id="IPR027417">
    <property type="entry name" value="P-loop_NTPase"/>
</dbReference>
<evidence type="ECO:0000256" key="2">
    <source>
        <dbReference type="ARBA" id="ARBA00022679"/>
    </source>
</evidence>
<dbReference type="EC" id="2.7.7.7" evidence="11"/>
<feature type="region of interest" description="Disordered" evidence="12">
    <location>
        <begin position="370"/>
        <end position="412"/>
    </location>
</feature>
<dbReference type="InterPro" id="IPR001270">
    <property type="entry name" value="ClpA/B"/>
</dbReference>
<dbReference type="GO" id="GO:0005524">
    <property type="term" value="F:ATP binding"/>
    <property type="evidence" value="ECO:0007669"/>
    <property type="project" value="UniProtKB-KW"/>
</dbReference>
<evidence type="ECO:0000256" key="5">
    <source>
        <dbReference type="ARBA" id="ARBA00022723"/>
    </source>
</evidence>
<evidence type="ECO:0000256" key="3">
    <source>
        <dbReference type="ARBA" id="ARBA00022695"/>
    </source>
</evidence>
<keyword evidence="15" id="KW-1185">Reference proteome</keyword>
<dbReference type="NCBIfam" id="TIGR02397">
    <property type="entry name" value="dnaX_nterm"/>
    <property type="match status" value="1"/>
</dbReference>
<dbReference type="OrthoDB" id="9810148at2"/>
<dbReference type="PANTHER" id="PTHR11669">
    <property type="entry name" value="REPLICATION FACTOR C / DNA POLYMERASE III GAMMA-TAU SUBUNIT"/>
    <property type="match status" value="1"/>
</dbReference>
<dbReference type="PRINTS" id="PR00300">
    <property type="entry name" value="CLPPROTEASEA"/>
</dbReference>
<dbReference type="Gene3D" id="3.40.50.300">
    <property type="entry name" value="P-loop containing nucleotide triphosphate hydrolases"/>
    <property type="match status" value="1"/>
</dbReference>
<dbReference type="InterPro" id="IPR050238">
    <property type="entry name" value="DNA_Rep/Repair_Clamp_Loader"/>
</dbReference>
<protein>
    <recommendedName>
        <fullName evidence="11">DNA polymerase III subunit gamma/tau</fullName>
        <ecNumber evidence="11">2.7.7.7</ecNumber>
    </recommendedName>
</protein>
<dbReference type="GO" id="GO:0003887">
    <property type="term" value="F:DNA-directed DNA polymerase activity"/>
    <property type="evidence" value="ECO:0007669"/>
    <property type="project" value="UniProtKB-KW"/>
</dbReference>
<keyword evidence="2 11" id="KW-0808">Transferase</keyword>
<dbReference type="GO" id="GO:0003677">
    <property type="term" value="F:DNA binding"/>
    <property type="evidence" value="ECO:0007669"/>
    <property type="project" value="InterPro"/>
</dbReference>
<keyword evidence="7" id="KW-0862">Zinc</keyword>
<dbReference type="SUPFAM" id="SSF48019">
    <property type="entry name" value="post-AAA+ oligomerization domain-like"/>
    <property type="match status" value="1"/>
</dbReference>
<evidence type="ECO:0000256" key="1">
    <source>
        <dbReference type="ARBA" id="ARBA00006360"/>
    </source>
</evidence>
<evidence type="ECO:0000256" key="12">
    <source>
        <dbReference type="SAM" id="MobiDB-lite"/>
    </source>
</evidence>
<dbReference type="CDD" id="cd18137">
    <property type="entry name" value="HLD_clamp_pol_III_gamma_tau"/>
    <property type="match status" value="1"/>
</dbReference>
<dbReference type="InterPro" id="IPR022754">
    <property type="entry name" value="DNA_pol_III_gamma-3"/>
</dbReference>
<keyword evidence="5" id="KW-0479">Metal-binding</keyword>
<evidence type="ECO:0000256" key="9">
    <source>
        <dbReference type="ARBA" id="ARBA00022932"/>
    </source>
</evidence>
<dbReference type="FunFam" id="1.10.8.60:FF:000013">
    <property type="entry name" value="DNA polymerase III subunit gamma/tau"/>
    <property type="match status" value="1"/>
</dbReference>
<dbReference type="SUPFAM" id="SSF52540">
    <property type="entry name" value="P-loop containing nucleoside triphosphate hydrolases"/>
    <property type="match status" value="1"/>
</dbReference>
<evidence type="ECO:0000256" key="4">
    <source>
        <dbReference type="ARBA" id="ARBA00022705"/>
    </source>
</evidence>
<dbReference type="PANTHER" id="PTHR11669:SF0">
    <property type="entry name" value="PROTEIN STICHEL-LIKE 2"/>
    <property type="match status" value="1"/>
</dbReference>
<dbReference type="AlphaFoldDB" id="A0A410JUJ0"/>
<dbReference type="NCBIfam" id="NF004046">
    <property type="entry name" value="PRK05563.1"/>
    <property type="match status" value="1"/>
</dbReference>
<sequence>MSYLALARKLRPQNFDEIVAQEFVVTTLKNAIELDRLVHAYLFTGPRGVGKTSTARIFAKALNCLDPQGVNPCNKCENCREITDGTSMDVIEIDGASNRGIDEIRDLREAVRFFPVKCRRKVYIIDEVHMLTEQAFNALLKTLEEPPSHVAFILATTDAQRIPATIISRCQKYDFRKIPFEQMHDSLTDVLCKEQIEYEDDALSLIIRNSDGCMRDSLSMLDQIIAFTGGKVDETNTAFLLGFSDTNLIEDLLKIILEENTAEIPAIVEEICAKGISLRFAAESLIEHTRNLLFFIATGGRNTKELTSHEEQLYRSLSAKVTEHRLFALFQVFQKLLNDLKFFSFEQYVFEFAAYKAASLSSVIPVSGTGAVQTQTPARQRTEPPKQQPAPKEPHQPHQQSETPSGDDPWKSMVRHAAKENGKVAGYLENVFLSGVAGDELRIGTTEDKKFYFQMLNRPEHLKYLSETAGRFFPGVTKVKLALENEPKKKTLTETRKEAETYHDRKTRKEAEDNELVKKLEKEFNAKVIGIEVIKFSADEETEQEADSD</sequence>
<dbReference type="GO" id="GO:0046872">
    <property type="term" value="F:metal ion binding"/>
    <property type="evidence" value="ECO:0007669"/>
    <property type="project" value="UniProtKB-KW"/>
</dbReference>
<evidence type="ECO:0000256" key="11">
    <source>
        <dbReference type="RuleBase" id="RU364063"/>
    </source>
</evidence>
<dbReference type="SMART" id="SM00382">
    <property type="entry name" value="AAA"/>
    <property type="match status" value="1"/>
</dbReference>
<keyword evidence="9 11" id="KW-0239">DNA-directed DNA polymerase</keyword>
<dbReference type="InterPro" id="IPR012763">
    <property type="entry name" value="DNA_pol_III_sug/sutau_N"/>
</dbReference>
<comment type="catalytic activity">
    <reaction evidence="10 11">
        <text>DNA(n) + a 2'-deoxyribonucleoside 5'-triphosphate = DNA(n+1) + diphosphate</text>
        <dbReference type="Rhea" id="RHEA:22508"/>
        <dbReference type="Rhea" id="RHEA-COMP:17339"/>
        <dbReference type="Rhea" id="RHEA-COMP:17340"/>
        <dbReference type="ChEBI" id="CHEBI:33019"/>
        <dbReference type="ChEBI" id="CHEBI:61560"/>
        <dbReference type="ChEBI" id="CHEBI:173112"/>
        <dbReference type="EC" id="2.7.7.7"/>
    </reaction>
</comment>
<comment type="subunit">
    <text evidence="11">DNA polymerase III contains a core (composed of alpha, epsilon and theta chains) that associates with a tau subunit. This core dimerizes to form the POLIII' complex. PolIII' associates with the gamma complex (composed of gamma, delta, delta', psi and chi chains) and with the beta chain to form the complete DNA polymerase III complex.</text>
</comment>
<feature type="domain" description="AAA+ ATPase" evidence="13">
    <location>
        <begin position="37"/>
        <end position="179"/>
    </location>
</feature>
<dbReference type="Proteomes" id="UP000287502">
    <property type="component" value="Chromosome"/>
</dbReference>
<dbReference type="InterPro" id="IPR003593">
    <property type="entry name" value="AAA+_ATPase"/>
</dbReference>
<evidence type="ECO:0000259" key="13">
    <source>
        <dbReference type="SMART" id="SM00382"/>
    </source>
</evidence>
<evidence type="ECO:0000313" key="15">
    <source>
        <dbReference type="Proteomes" id="UP000287502"/>
    </source>
</evidence>
<dbReference type="Gene3D" id="1.10.8.60">
    <property type="match status" value="1"/>
</dbReference>
<dbReference type="EMBL" id="CP035108">
    <property type="protein sequence ID" value="QAR31852.1"/>
    <property type="molecule type" value="Genomic_DNA"/>
</dbReference>
<name>A0A410JUJ0_9BACT</name>
<dbReference type="Gene3D" id="1.20.272.10">
    <property type="match status" value="1"/>
</dbReference>
<dbReference type="GO" id="GO:0006261">
    <property type="term" value="P:DNA-templated DNA replication"/>
    <property type="evidence" value="ECO:0007669"/>
    <property type="project" value="TreeGrafter"/>
</dbReference>
<dbReference type="CDD" id="cd00009">
    <property type="entry name" value="AAA"/>
    <property type="match status" value="1"/>
</dbReference>
<dbReference type="FunFam" id="3.40.50.300:FF:000014">
    <property type="entry name" value="DNA polymerase III subunit gamma/tau"/>
    <property type="match status" value="1"/>
</dbReference>
<evidence type="ECO:0000256" key="7">
    <source>
        <dbReference type="ARBA" id="ARBA00022833"/>
    </source>
</evidence>
<dbReference type="RefSeq" id="WP_128465139.1">
    <property type="nucleotide sequence ID" value="NZ_CP035108.1"/>
</dbReference>
<comment type="function">
    <text evidence="11">DNA polymerase III is a complex, multichain enzyme responsible for most of the replicative synthesis in bacteria. This DNA polymerase also exhibits 3' to 5' exonuclease activity.</text>
</comment>
<dbReference type="KEGG" id="gtl:EP073_00060"/>
<keyword evidence="3 11" id="KW-0548">Nucleotidyltransferase</keyword>
<evidence type="ECO:0000313" key="14">
    <source>
        <dbReference type="EMBL" id="QAR31852.1"/>
    </source>
</evidence>
<dbReference type="Pfam" id="PF22608">
    <property type="entry name" value="DNAX_ATPase_lid"/>
    <property type="match status" value="1"/>
</dbReference>
<organism evidence="14 15">
    <name type="scientific">Geovibrio thiophilus</name>
    <dbReference type="NCBI Taxonomy" id="139438"/>
    <lineage>
        <taxon>Bacteria</taxon>
        <taxon>Pseudomonadati</taxon>
        <taxon>Deferribacterota</taxon>
        <taxon>Deferribacteres</taxon>
        <taxon>Deferribacterales</taxon>
        <taxon>Geovibrionaceae</taxon>
        <taxon>Geovibrio</taxon>
    </lineage>
</organism>
<proteinExistence type="inferred from homology"/>
<evidence type="ECO:0000256" key="6">
    <source>
        <dbReference type="ARBA" id="ARBA00022741"/>
    </source>
</evidence>
<evidence type="ECO:0000256" key="10">
    <source>
        <dbReference type="ARBA" id="ARBA00049244"/>
    </source>
</evidence>
<dbReference type="InterPro" id="IPR008921">
    <property type="entry name" value="DNA_pol3_clamp-load_cplx_C"/>
</dbReference>
<reference evidence="14 15" key="1">
    <citation type="submission" date="2019-01" db="EMBL/GenBank/DDBJ databases">
        <title>Geovibrio thiophilus DSM 11263, complete genome.</title>
        <authorList>
            <person name="Spring S."/>
            <person name="Bunk B."/>
            <person name="Sproer C."/>
        </authorList>
    </citation>
    <scope>NUCLEOTIDE SEQUENCE [LARGE SCALE GENOMIC DNA]</scope>
    <source>
        <strain evidence="14 15">DSM 11263</strain>
    </source>
</reference>
<feature type="compositionally biased region" description="Polar residues" evidence="12">
    <location>
        <begin position="370"/>
        <end position="379"/>
    </location>
</feature>
<dbReference type="GO" id="GO:0009360">
    <property type="term" value="C:DNA polymerase III complex"/>
    <property type="evidence" value="ECO:0007669"/>
    <property type="project" value="InterPro"/>
</dbReference>
<gene>
    <name evidence="11 14" type="primary">dnaX</name>
    <name evidence="14" type="ORF">EP073_00060</name>
</gene>
<comment type="similarity">
    <text evidence="1 11">Belongs to the DnaX/STICHEL family.</text>
</comment>
<evidence type="ECO:0000256" key="8">
    <source>
        <dbReference type="ARBA" id="ARBA00022840"/>
    </source>
</evidence>
<accession>A0A410JUJ0</accession>
<dbReference type="Pfam" id="PF12169">
    <property type="entry name" value="DNA_pol3_gamma3"/>
    <property type="match status" value="1"/>
</dbReference>